<dbReference type="GO" id="GO:0030246">
    <property type="term" value="F:carbohydrate binding"/>
    <property type="evidence" value="ECO:0007669"/>
    <property type="project" value="InterPro"/>
</dbReference>
<accession>M8CAK6</accession>
<dbReference type="EnsemblPlants" id="EMT12158">
    <property type="protein sequence ID" value="EMT12158"/>
    <property type="gene ID" value="F775_16170"/>
</dbReference>
<dbReference type="SMART" id="SM00915">
    <property type="entry name" value="Jacalin"/>
    <property type="match status" value="1"/>
</dbReference>
<dbReference type="Gene3D" id="2.100.10.30">
    <property type="entry name" value="Jacalin-like lectin domain"/>
    <property type="match status" value="1"/>
</dbReference>
<sequence length="194" mass="20333">MPCYLLHIRGLMAGARCVQVQGQSPVVKLGAWGSDGGAAHDIDVGVAPPHRLQSIALRWGKVIDSLAFTYTDKDGQPHAAGPWGGAGGVSEDLITLGPSEYVTEVGWTVGPFKLKEIEACVTSLKFVTNLGTTHGPFGNGDGAHHSLPVLDAGSVVGMFCRAEDYLHAIGFYVRPLAVTESTDSPAKPEGESLP</sequence>
<dbReference type="InterPro" id="IPR033734">
    <property type="entry name" value="Jacalin-like_lectin_dom_plant"/>
</dbReference>
<protein>
    <submittedName>
        <fullName evidence="1">Uncharacterized protein</fullName>
    </submittedName>
</protein>
<name>M8CAK6_AEGTA</name>
<dbReference type="Pfam" id="PF01419">
    <property type="entry name" value="Jacalin"/>
    <property type="match status" value="1"/>
</dbReference>
<proteinExistence type="predicted"/>
<dbReference type="PROSITE" id="PS51752">
    <property type="entry name" value="JACALIN_LECTIN"/>
    <property type="match status" value="1"/>
</dbReference>
<dbReference type="InterPro" id="IPR036404">
    <property type="entry name" value="Jacalin-like_lectin_dom_sf"/>
</dbReference>
<dbReference type="SUPFAM" id="SSF51101">
    <property type="entry name" value="Mannose-binding lectins"/>
    <property type="match status" value="1"/>
</dbReference>
<dbReference type="InterPro" id="IPR001229">
    <property type="entry name" value="Jacalin-like_lectin_dom"/>
</dbReference>
<evidence type="ECO:0000313" key="1">
    <source>
        <dbReference type="EnsemblPlants" id="EMT12158"/>
    </source>
</evidence>
<reference evidence="1" key="1">
    <citation type="submission" date="2015-06" db="UniProtKB">
        <authorList>
            <consortium name="EnsemblPlants"/>
        </authorList>
    </citation>
    <scope>IDENTIFICATION</scope>
</reference>
<organism evidence="1">
    <name type="scientific">Aegilops tauschii</name>
    <name type="common">Tausch's goatgrass</name>
    <name type="synonym">Aegilops squarrosa</name>
    <dbReference type="NCBI Taxonomy" id="37682"/>
    <lineage>
        <taxon>Eukaryota</taxon>
        <taxon>Viridiplantae</taxon>
        <taxon>Streptophyta</taxon>
        <taxon>Embryophyta</taxon>
        <taxon>Tracheophyta</taxon>
        <taxon>Spermatophyta</taxon>
        <taxon>Magnoliopsida</taxon>
        <taxon>Liliopsida</taxon>
        <taxon>Poales</taxon>
        <taxon>Poaceae</taxon>
        <taxon>BOP clade</taxon>
        <taxon>Pooideae</taxon>
        <taxon>Triticodae</taxon>
        <taxon>Triticeae</taxon>
        <taxon>Triticinae</taxon>
        <taxon>Aegilops</taxon>
    </lineage>
</organism>
<dbReference type="AlphaFoldDB" id="M8CAK6"/>
<dbReference type="CDD" id="cd09612">
    <property type="entry name" value="Jacalin"/>
    <property type="match status" value="1"/>
</dbReference>
<dbReference type="PANTHER" id="PTHR46506">
    <property type="entry name" value="OS05G0143600 PROTEIN"/>
    <property type="match status" value="1"/>
</dbReference>